<gene>
    <name evidence="5" type="ORF">AAG570_005154</name>
</gene>
<dbReference type="PANTHER" id="PTHR45982">
    <property type="entry name" value="REGULATOR OF CHROMOSOME CONDENSATION"/>
    <property type="match status" value="1"/>
</dbReference>
<dbReference type="AlphaFoldDB" id="A0ABD0Y0J3"/>
<dbReference type="PROSITE" id="PS50012">
    <property type="entry name" value="RCC1_3"/>
    <property type="match status" value="3"/>
</dbReference>
<evidence type="ECO:0000256" key="1">
    <source>
        <dbReference type="ARBA" id="ARBA00022658"/>
    </source>
</evidence>
<dbReference type="InterPro" id="IPR058923">
    <property type="entry name" value="RCC1-like_dom"/>
</dbReference>
<dbReference type="PANTHER" id="PTHR45982:SF1">
    <property type="entry name" value="REGULATOR OF CHROMOSOME CONDENSATION"/>
    <property type="match status" value="1"/>
</dbReference>
<dbReference type="Pfam" id="PF25390">
    <property type="entry name" value="WD40_RLD"/>
    <property type="match status" value="1"/>
</dbReference>
<keyword evidence="1" id="KW-0344">Guanine-nucleotide releasing factor</keyword>
<feature type="repeat" description="RCC1" evidence="3">
    <location>
        <begin position="198"/>
        <end position="288"/>
    </location>
</feature>
<keyword evidence="6" id="KW-1185">Reference proteome</keyword>
<evidence type="ECO:0000313" key="5">
    <source>
        <dbReference type="EMBL" id="KAL1116682.1"/>
    </source>
</evidence>
<feature type="repeat" description="RCC1" evidence="3">
    <location>
        <begin position="289"/>
        <end position="340"/>
    </location>
</feature>
<name>A0ABD0Y0J3_9HEMI</name>
<dbReference type="InterPro" id="IPR009091">
    <property type="entry name" value="RCC1/BLIP-II"/>
</dbReference>
<dbReference type="Proteomes" id="UP001558652">
    <property type="component" value="Unassembled WGS sequence"/>
</dbReference>
<dbReference type="PRINTS" id="PR00633">
    <property type="entry name" value="RCCNDNSATION"/>
</dbReference>
<reference evidence="5 6" key="1">
    <citation type="submission" date="2024-07" db="EMBL/GenBank/DDBJ databases">
        <title>Chromosome-level genome assembly of the water stick insect Ranatra chinensis (Heteroptera: Nepidae).</title>
        <authorList>
            <person name="Liu X."/>
        </authorList>
    </citation>
    <scope>NUCLEOTIDE SEQUENCE [LARGE SCALE GENOMIC DNA]</scope>
    <source>
        <strain evidence="5">Cailab_2021Rc</strain>
        <tissue evidence="5">Muscle</tissue>
    </source>
</reference>
<protein>
    <recommendedName>
        <fullName evidence="4">RCC1-like domain-containing protein</fullName>
    </recommendedName>
</protein>
<evidence type="ECO:0000259" key="4">
    <source>
        <dbReference type="Pfam" id="PF25390"/>
    </source>
</evidence>
<sequence length="447" mass="48850">MWEKKLASVFHHPDPLVYGQTFVLPEESGADGCCLVVTKDDSVYFIDEEDESQNIGENNQKKKKKKKKRIIKSELLSGRRITGFVCGGGMPMEDYRNGDGDGSGDAVPKLDTENTIGQVPASRRMTVLDSWTKKRFYLALSEAGDIFTWGANNQGQLGRGGSGGGEDATPARILSLSQETIVQAAAGTAHAVVLTSNGKVYSWGLNECGECGTDRRVIAHFAPCEVWFGHATITGSPMTENSHSSYSPHFQHQQLRQPSGRIGINEQPSVVITAIACGASHSAAITSNGQVYSWGRNDRGQLGTGDREHRWRPSLVAELNDRVALGVACGSLHTAVILDRQERVAKKGSGVVNIWGDNTDGRLATITQEKNERKPILSLPTLVKRLHGIEAIFSSYDIAYTVAMKMDSTFVWGYISDKKILSTPKKKSRSLLKTSYKMGHTPCFTTR</sequence>
<feature type="repeat" description="RCC1" evidence="3">
    <location>
        <begin position="144"/>
        <end position="197"/>
    </location>
</feature>
<proteinExistence type="predicted"/>
<comment type="caution">
    <text evidence="5">The sequence shown here is derived from an EMBL/GenBank/DDBJ whole genome shotgun (WGS) entry which is preliminary data.</text>
</comment>
<dbReference type="EMBL" id="JBFDAA010000017">
    <property type="protein sequence ID" value="KAL1116682.1"/>
    <property type="molecule type" value="Genomic_DNA"/>
</dbReference>
<organism evidence="5 6">
    <name type="scientific">Ranatra chinensis</name>
    <dbReference type="NCBI Taxonomy" id="642074"/>
    <lineage>
        <taxon>Eukaryota</taxon>
        <taxon>Metazoa</taxon>
        <taxon>Ecdysozoa</taxon>
        <taxon>Arthropoda</taxon>
        <taxon>Hexapoda</taxon>
        <taxon>Insecta</taxon>
        <taxon>Pterygota</taxon>
        <taxon>Neoptera</taxon>
        <taxon>Paraneoptera</taxon>
        <taxon>Hemiptera</taxon>
        <taxon>Heteroptera</taxon>
        <taxon>Panheteroptera</taxon>
        <taxon>Nepomorpha</taxon>
        <taxon>Nepidae</taxon>
        <taxon>Ranatrinae</taxon>
        <taxon>Ranatra</taxon>
    </lineage>
</organism>
<dbReference type="SUPFAM" id="SSF50985">
    <property type="entry name" value="RCC1/BLIP-II"/>
    <property type="match status" value="1"/>
</dbReference>
<evidence type="ECO:0000313" key="6">
    <source>
        <dbReference type="Proteomes" id="UP001558652"/>
    </source>
</evidence>
<dbReference type="PROSITE" id="PS00626">
    <property type="entry name" value="RCC1_2"/>
    <property type="match status" value="2"/>
</dbReference>
<evidence type="ECO:0000256" key="2">
    <source>
        <dbReference type="ARBA" id="ARBA00022737"/>
    </source>
</evidence>
<evidence type="ECO:0000256" key="3">
    <source>
        <dbReference type="PROSITE-ProRule" id="PRU00235"/>
    </source>
</evidence>
<dbReference type="InterPro" id="IPR051553">
    <property type="entry name" value="Ran_GTPase-activating"/>
</dbReference>
<accession>A0ABD0Y0J3</accession>
<dbReference type="InterPro" id="IPR000408">
    <property type="entry name" value="Reg_chr_condens"/>
</dbReference>
<keyword evidence="2" id="KW-0677">Repeat</keyword>
<dbReference type="Gene3D" id="2.130.10.30">
    <property type="entry name" value="Regulator of chromosome condensation 1/beta-lactamase-inhibitor protein II"/>
    <property type="match status" value="2"/>
</dbReference>
<feature type="domain" description="RCC1-like" evidence="4">
    <location>
        <begin position="132"/>
        <end position="417"/>
    </location>
</feature>